<accession>A0ABR0EJZ0</accession>
<gene>
    <name evidence="1" type="ORF">PRZ48_007352</name>
</gene>
<comment type="caution">
    <text evidence="1">The sequence shown here is derived from an EMBL/GenBank/DDBJ whole genome shotgun (WGS) entry which is preliminary data.</text>
</comment>
<evidence type="ECO:0000313" key="1">
    <source>
        <dbReference type="EMBL" id="KAK4501543.1"/>
    </source>
</evidence>
<sequence length="327" mass="36481">MSEPKRYQGLDGIYARNEWLTLIVKSIEVVARERLLNNEEKRFAQFPSTSAEEKLFKAHVGLERQRTQKAKKEMNEALDDIDDMGKQYAQRLRAPKQLPPLDSVEAGRHVPFLTVEAQSLLQDMALTRARPDELEKIGLDRKAFQDGTSPREIVAEELGSLITAQRRAEGVVPQPADTAQSNDQDLVAVFDTMNKLLKIVPDDPELVLKISPEKPVTPQQSSDRMMAQKFASIKAHQVDLMKLYRGGDEQEKETIDQSAQHLFKAYLPQFARDLEGFTNDLHGSSLQARQLIPADGTFRAGRAPTAGVAASSGLSSIQNLQITPRAP</sequence>
<keyword evidence="2" id="KW-1185">Reference proteome</keyword>
<evidence type="ECO:0000313" key="2">
    <source>
        <dbReference type="Proteomes" id="UP001305779"/>
    </source>
</evidence>
<proteinExistence type="predicted"/>
<reference evidence="1 2" key="1">
    <citation type="journal article" date="2023" name="G3 (Bethesda)">
        <title>A chromosome-level genome assembly of Zasmidium syzygii isolated from banana leaves.</title>
        <authorList>
            <person name="van Westerhoven A.C."/>
            <person name="Mehrabi R."/>
            <person name="Talebi R."/>
            <person name="Steentjes M.B.F."/>
            <person name="Corcolon B."/>
            <person name="Chong P.A."/>
            <person name="Kema G.H.J."/>
            <person name="Seidl M.F."/>
        </authorList>
    </citation>
    <scope>NUCLEOTIDE SEQUENCE [LARGE SCALE GENOMIC DNA]</scope>
    <source>
        <strain evidence="1 2">P124</strain>
    </source>
</reference>
<dbReference type="Proteomes" id="UP001305779">
    <property type="component" value="Unassembled WGS sequence"/>
</dbReference>
<name>A0ABR0EJZ0_ZASCE</name>
<protein>
    <submittedName>
        <fullName evidence="1">Uncharacterized protein</fullName>
    </submittedName>
</protein>
<dbReference type="EMBL" id="JAXOVC010000005">
    <property type="protein sequence ID" value="KAK4501543.1"/>
    <property type="molecule type" value="Genomic_DNA"/>
</dbReference>
<organism evidence="1 2">
    <name type="scientific">Zasmidium cellare</name>
    <name type="common">Wine cellar mold</name>
    <name type="synonym">Racodium cellare</name>
    <dbReference type="NCBI Taxonomy" id="395010"/>
    <lineage>
        <taxon>Eukaryota</taxon>
        <taxon>Fungi</taxon>
        <taxon>Dikarya</taxon>
        <taxon>Ascomycota</taxon>
        <taxon>Pezizomycotina</taxon>
        <taxon>Dothideomycetes</taxon>
        <taxon>Dothideomycetidae</taxon>
        <taxon>Mycosphaerellales</taxon>
        <taxon>Mycosphaerellaceae</taxon>
        <taxon>Zasmidium</taxon>
    </lineage>
</organism>